<dbReference type="Proteomes" id="UP000244189">
    <property type="component" value="Unassembled WGS sequence"/>
</dbReference>
<evidence type="ECO:0000256" key="1">
    <source>
        <dbReference type="SAM" id="Phobius"/>
    </source>
</evidence>
<keyword evidence="3" id="KW-1185">Reference proteome</keyword>
<keyword evidence="1" id="KW-1133">Transmembrane helix</keyword>
<evidence type="ECO:0000313" key="3">
    <source>
        <dbReference type="Proteomes" id="UP000244189"/>
    </source>
</evidence>
<organism evidence="2 3">
    <name type="scientific">Sphingomonas aurantiaca</name>
    <dbReference type="NCBI Taxonomy" id="185949"/>
    <lineage>
        <taxon>Bacteria</taxon>
        <taxon>Pseudomonadati</taxon>
        <taxon>Pseudomonadota</taxon>
        <taxon>Alphaproteobacteria</taxon>
        <taxon>Sphingomonadales</taxon>
        <taxon>Sphingomonadaceae</taxon>
        <taxon>Sphingomonas</taxon>
    </lineage>
</organism>
<dbReference type="AlphaFoldDB" id="A0A2T5GG26"/>
<comment type="caution">
    <text evidence="2">The sequence shown here is derived from an EMBL/GenBank/DDBJ whole genome shotgun (WGS) entry which is preliminary data.</text>
</comment>
<name>A0A2T5GG26_9SPHN</name>
<accession>A0A2T5GG26</accession>
<gene>
    <name evidence="2" type="ORF">C8J26_3870</name>
</gene>
<feature type="transmembrane region" description="Helical" evidence="1">
    <location>
        <begin position="83"/>
        <end position="102"/>
    </location>
</feature>
<protein>
    <submittedName>
        <fullName evidence="2">Uncharacterized protein</fullName>
    </submittedName>
</protein>
<dbReference type="EMBL" id="QAOG01000009">
    <property type="protein sequence ID" value="PTQ58270.1"/>
    <property type="molecule type" value="Genomic_DNA"/>
</dbReference>
<sequence>MFALVLDWEMFKVWLSATSGLTHHDFHLLLGVLLTLGFGWVLRRPLGSWLPLLIVLVLELINETFDFIRYYVDSYPWGPGPMLVDIALTMVPPLAIVLAARWDSFYFYRFRRRPRLTIAVALR</sequence>
<proteinExistence type="predicted"/>
<feature type="transmembrane region" description="Helical" evidence="1">
    <location>
        <begin position="49"/>
        <end position="71"/>
    </location>
</feature>
<reference evidence="2 3" key="1">
    <citation type="submission" date="2018-04" db="EMBL/GenBank/DDBJ databases">
        <title>Genomic Encyclopedia of Type Strains, Phase III (KMG-III): the genomes of soil and plant-associated and newly described type strains.</title>
        <authorList>
            <person name="Whitman W."/>
        </authorList>
    </citation>
    <scope>NUCLEOTIDE SEQUENCE [LARGE SCALE GENOMIC DNA]</scope>
    <source>
        <strain evidence="2 3">MA101b</strain>
    </source>
</reference>
<evidence type="ECO:0000313" key="2">
    <source>
        <dbReference type="EMBL" id="PTQ58270.1"/>
    </source>
</evidence>
<keyword evidence="1" id="KW-0472">Membrane</keyword>
<feature type="transmembrane region" description="Helical" evidence="1">
    <location>
        <begin position="26"/>
        <end position="42"/>
    </location>
</feature>
<keyword evidence="1" id="KW-0812">Transmembrane</keyword>